<name>A0AAN7Q7Q0_9COLE</name>
<reference evidence="11" key="1">
    <citation type="submission" date="2023-01" db="EMBL/GenBank/DDBJ databases">
        <title>Key to firefly adult light organ development and bioluminescence: homeobox transcription factors regulate luciferase expression and transportation to peroxisome.</title>
        <authorList>
            <person name="Fu X."/>
        </authorList>
    </citation>
    <scope>NUCLEOTIDE SEQUENCE [LARGE SCALE GENOMIC DNA]</scope>
</reference>
<dbReference type="PANTHER" id="PTHR11953:SF2">
    <property type="entry name" value="EXOSOME COMPLEX COMPONENT MTR3"/>
    <property type="match status" value="1"/>
</dbReference>
<organism evidence="10 11">
    <name type="scientific">Aquatica leii</name>
    <dbReference type="NCBI Taxonomy" id="1421715"/>
    <lineage>
        <taxon>Eukaryota</taxon>
        <taxon>Metazoa</taxon>
        <taxon>Ecdysozoa</taxon>
        <taxon>Arthropoda</taxon>
        <taxon>Hexapoda</taxon>
        <taxon>Insecta</taxon>
        <taxon>Pterygota</taxon>
        <taxon>Neoptera</taxon>
        <taxon>Endopterygota</taxon>
        <taxon>Coleoptera</taxon>
        <taxon>Polyphaga</taxon>
        <taxon>Elateriformia</taxon>
        <taxon>Elateroidea</taxon>
        <taxon>Lampyridae</taxon>
        <taxon>Luciolinae</taxon>
        <taxon>Aquatica</taxon>
    </lineage>
</organism>
<comment type="subcellular location">
    <subcellularLocation>
        <location evidence="2">Cytoplasm</location>
    </subcellularLocation>
    <subcellularLocation>
        <location evidence="1">Nucleus</location>
    </subcellularLocation>
</comment>
<dbReference type="EMBL" id="JARPUR010000001">
    <property type="protein sequence ID" value="KAK4884917.1"/>
    <property type="molecule type" value="Genomic_DNA"/>
</dbReference>
<dbReference type="GO" id="GO:0003723">
    <property type="term" value="F:RNA binding"/>
    <property type="evidence" value="ECO:0007669"/>
    <property type="project" value="UniProtKB-KW"/>
</dbReference>
<dbReference type="Gene3D" id="3.30.230.70">
    <property type="entry name" value="GHMP Kinase, N-terminal domain"/>
    <property type="match status" value="1"/>
</dbReference>
<comment type="caution">
    <text evidence="10">The sequence shown here is derived from an EMBL/GenBank/DDBJ whole genome shotgun (WGS) entry which is preliminary data.</text>
</comment>
<dbReference type="Pfam" id="PF01138">
    <property type="entry name" value="RNase_PH"/>
    <property type="match status" value="1"/>
</dbReference>
<dbReference type="GO" id="GO:0005730">
    <property type="term" value="C:nucleolus"/>
    <property type="evidence" value="ECO:0007669"/>
    <property type="project" value="TreeGrafter"/>
</dbReference>
<keyword evidence="11" id="KW-1185">Reference proteome</keyword>
<keyword evidence="8" id="KW-0539">Nucleus</keyword>
<dbReference type="InterPro" id="IPR050080">
    <property type="entry name" value="RNase_PH"/>
</dbReference>
<keyword evidence="7" id="KW-0694">RNA-binding</keyword>
<evidence type="ECO:0000256" key="3">
    <source>
        <dbReference type="ARBA" id="ARBA00006678"/>
    </source>
</evidence>
<evidence type="ECO:0000256" key="1">
    <source>
        <dbReference type="ARBA" id="ARBA00004123"/>
    </source>
</evidence>
<dbReference type="Proteomes" id="UP001353858">
    <property type="component" value="Unassembled WGS sequence"/>
</dbReference>
<dbReference type="InterPro" id="IPR020568">
    <property type="entry name" value="Ribosomal_Su5_D2-typ_SF"/>
</dbReference>
<dbReference type="GO" id="GO:0000176">
    <property type="term" value="C:nuclear exosome (RNase complex)"/>
    <property type="evidence" value="ECO:0007669"/>
    <property type="project" value="TreeGrafter"/>
</dbReference>
<evidence type="ECO:0000256" key="5">
    <source>
        <dbReference type="ARBA" id="ARBA00022552"/>
    </source>
</evidence>
<dbReference type="FunFam" id="3.30.230.70:FF:000015">
    <property type="entry name" value="Exosome complex component RRP41-like"/>
    <property type="match status" value="1"/>
</dbReference>
<dbReference type="GO" id="GO:0000177">
    <property type="term" value="C:cytoplasmic exosome (RNase complex)"/>
    <property type="evidence" value="ECO:0007669"/>
    <property type="project" value="TreeGrafter"/>
</dbReference>
<dbReference type="GO" id="GO:0071028">
    <property type="term" value="P:nuclear mRNA surveillance"/>
    <property type="evidence" value="ECO:0007669"/>
    <property type="project" value="TreeGrafter"/>
</dbReference>
<dbReference type="InterPro" id="IPR027408">
    <property type="entry name" value="PNPase/RNase_PH_dom_sf"/>
</dbReference>
<keyword evidence="5" id="KW-0698">rRNA processing</keyword>
<evidence type="ECO:0000256" key="4">
    <source>
        <dbReference type="ARBA" id="ARBA00022490"/>
    </source>
</evidence>
<evidence type="ECO:0000256" key="8">
    <source>
        <dbReference type="ARBA" id="ARBA00023242"/>
    </source>
</evidence>
<dbReference type="InterPro" id="IPR036345">
    <property type="entry name" value="ExoRNase_PH_dom2_sf"/>
</dbReference>
<dbReference type="GO" id="GO:0016075">
    <property type="term" value="P:rRNA catabolic process"/>
    <property type="evidence" value="ECO:0007669"/>
    <property type="project" value="TreeGrafter"/>
</dbReference>
<evidence type="ECO:0000256" key="2">
    <source>
        <dbReference type="ARBA" id="ARBA00004496"/>
    </source>
</evidence>
<evidence type="ECO:0000256" key="7">
    <source>
        <dbReference type="ARBA" id="ARBA00022884"/>
    </source>
</evidence>
<dbReference type="GO" id="GO:0006364">
    <property type="term" value="P:rRNA processing"/>
    <property type="evidence" value="ECO:0007669"/>
    <property type="project" value="UniProtKB-KW"/>
</dbReference>
<protein>
    <recommendedName>
        <fullName evidence="9">Exoribonuclease phosphorolytic domain-containing protein</fullName>
    </recommendedName>
</protein>
<keyword evidence="6" id="KW-0271">Exosome</keyword>
<feature type="domain" description="Exoribonuclease phosphorolytic" evidence="9">
    <location>
        <begin position="50"/>
        <end position="178"/>
    </location>
</feature>
<dbReference type="CDD" id="cd11371">
    <property type="entry name" value="RNase_PH_MTR3"/>
    <property type="match status" value="1"/>
</dbReference>
<comment type="similarity">
    <text evidence="3">Belongs to the RNase PH family.</text>
</comment>
<sequence>MPNDNRRINGPENTLSYRLFSNSNPHSNVQKKIKDIFKNNTRPSERNFSEQRKIFLKCGVVSQAKGSAYFEVDNTKVIVSVYDPREIPKKTDYSLKGELYCVFKFAPFSCPTRRGYQQDAEEKQNSAILKRALESAVCRHKFPNFQVDVYVLVLENDGSALSAAITAAGVALAQAGIPMYDTITAATLGVQGSHKIVDPNLEEETLCNVAVYKNEGEKKYESHGIIILSMLSTHEQVSELYQTGNLSLDTINAAINILSKATKEIVPLVEKCLVNHVTKNLKTDVED</sequence>
<dbReference type="InterPro" id="IPR001247">
    <property type="entry name" value="ExoRNase_PH_dom1"/>
</dbReference>
<gene>
    <name evidence="10" type="ORF">RN001_001188</name>
</gene>
<dbReference type="PANTHER" id="PTHR11953">
    <property type="entry name" value="EXOSOME COMPLEX COMPONENT"/>
    <property type="match status" value="1"/>
</dbReference>
<dbReference type="GO" id="GO:0034475">
    <property type="term" value="P:U4 snRNA 3'-end processing"/>
    <property type="evidence" value="ECO:0007669"/>
    <property type="project" value="TreeGrafter"/>
</dbReference>
<evidence type="ECO:0000313" key="11">
    <source>
        <dbReference type="Proteomes" id="UP001353858"/>
    </source>
</evidence>
<evidence type="ECO:0000313" key="10">
    <source>
        <dbReference type="EMBL" id="KAK4884917.1"/>
    </source>
</evidence>
<evidence type="ECO:0000259" key="9">
    <source>
        <dbReference type="Pfam" id="PF01138"/>
    </source>
</evidence>
<accession>A0AAN7Q7Q0</accession>
<dbReference type="SUPFAM" id="SSF55666">
    <property type="entry name" value="Ribonuclease PH domain 2-like"/>
    <property type="match status" value="1"/>
</dbReference>
<keyword evidence="4" id="KW-0963">Cytoplasm</keyword>
<proteinExistence type="inferred from homology"/>
<evidence type="ECO:0000256" key="6">
    <source>
        <dbReference type="ARBA" id="ARBA00022835"/>
    </source>
</evidence>
<dbReference type="GO" id="GO:0071051">
    <property type="term" value="P:poly(A)-dependent snoRNA 3'-end processing"/>
    <property type="evidence" value="ECO:0007669"/>
    <property type="project" value="TreeGrafter"/>
</dbReference>
<dbReference type="AlphaFoldDB" id="A0AAN7Q7Q0"/>
<dbReference type="SUPFAM" id="SSF54211">
    <property type="entry name" value="Ribosomal protein S5 domain 2-like"/>
    <property type="match status" value="1"/>
</dbReference>